<dbReference type="RefSeq" id="WP_273942170.1">
    <property type="nucleotide sequence ID" value="NZ_CP097263.1"/>
</dbReference>
<evidence type="ECO:0000313" key="2">
    <source>
        <dbReference type="EMBL" id="MFC0541796.1"/>
    </source>
</evidence>
<proteinExistence type="predicted"/>
<accession>A0ABV6MPL2</accession>
<dbReference type="EMBL" id="JBHLUD010000002">
    <property type="protein sequence ID" value="MFC0541796.1"/>
    <property type="molecule type" value="Genomic_DNA"/>
</dbReference>
<evidence type="ECO:0008006" key="4">
    <source>
        <dbReference type="Google" id="ProtNLM"/>
    </source>
</evidence>
<sequence length="162" mass="17582">MKPRNQAVIRIAATLTSIAGFLGVASVVAPAAEAFPTEACRQYPAWGSHGVGIRPCIDYIWDYQHTGANDWAWEAQTWAYSPQTDVRVYEQVGWSATATQQPRFDGPVVSQVVGPSSSWVHVTVGNGDVDVMSGCWWAHSWVVDGTTTILSDVESPPICTNT</sequence>
<keyword evidence="3" id="KW-1185">Reference proteome</keyword>
<evidence type="ECO:0000256" key="1">
    <source>
        <dbReference type="SAM" id="SignalP"/>
    </source>
</evidence>
<gene>
    <name evidence="2" type="ORF">ACFFH7_09905</name>
</gene>
<protein>
    <recommendedName>
        <fullName evidence="4">Secreted protein</fullName>
    </recommendedName>
</protein>
<dbReference type="Proteomes" id="UP001589810">
    <property type="component" value="Unassembled WGS sequence"/>
</dbReference>
<reference evidence="2 3" key="1">
    <citation type="submission" date="2024-09" db="EMBL/GenBank/DDBJ databases">
        <authorList>
            <person name="Sun Q."/>
            <person name="Mori K."/>
        </authorList>
    </citation>
    <scope>NUCLEOTIDE SEQUENCE [LARGE SCALE GENOMIC DNA]</scope>
    <source>
        <strain evidence="2 3">TBRC 1432</strain>
    </source>
</reference>
<feature type="chain" id="PRO_5045297222" description="Secreted protein" evidence="1">
    <location>
        <begin position="32"/>
        <end position="162"/>
    </location>
</feature>
<name>A0ABV6MPL2_9PSEU</name>
<keyword evidence="1" id="KW-0732">Signal</keyword>
<evidence type="ECO:0000313" key="3">
    <source>
        <dbReference type="Proteomes" id="UP001589810"/>
    </source>
</evidence>
<comment type="caution">
    <text evidence="2">The sequence shown here is derived from an EMBL/GenBank/DDBJ whole genome shotgun (WGS) entry which is preliminary data.</text>
</comment>
<organism evidence="2 3">
    <name type="scientific">Kutzneria chonburiensis</name>
    <dbReference type="NCBI Taxonomy" id="1483604"/>
    <lineage>
        <taxon>Bacteria</taxon>
        <taxon>Bacillati</taxon>
        <taxon>Actinomycetota</taxon>
        <taxon>Actinomycetes</taxon>
        <taxon>Pseudonocardiales</taxon>
        <taxon>Pseudonocardiaceae</taxon>
        <taxon>Kutzneria</taxon>
    </lineage>
</organism>
<feature type="signal peptide" evidence="1">
    <location>
        <begin position="1"/>
        <end position="31"/>
    </location>
</feature>